<feature type="domain" description="Terpene synthase N-terminal" evidence="6">
    <location>
        <begin position="30"/>
        <end position="205"/>
    </location>
</feature>
<dbReference type="PANTHER" id="PTHR31225">
    <property type="entry name" value="OS04G0344100 PROTEIN-RELATED"/>
    <property type="match status" value="1"/>
</dbReference>
<dbReference type="GO" id="GO:0000287">
    <property type="term" value="F:magnesium ion binding"/>
    <property type="evidence" value="ECO:0007669"/>
    <property type="project" value="InterPro"/>
</dbReference>
<dbReference type="SUPFAM" id="SSF48576">
    <property type="entry name" value="Terpenoid synthases"/>
    <property type="match status" value="1"/>
</dbReference>
<dbReference type="SFLD" id="SFLDS00005">
    <property type="entry name" value="Isoprenoid_Synthase_Type_I"/>
    <property type="match status" value="1"/>
</dbReference>
<dbReference type="GO" id="GO:0016102">
    <property type="term" value="P:diterpenoid biosynthetic process"/>
    <property type="evidence" value="ECO:0007669"/>
    <property type="project" value="InterPro"/>
</dbReference>
<dbReference type="CDD" id="cd00684">
    <property type="entry name" value="Terpene_cyclase_plant_C1"/>
    <property type="match status" value="1"/>
</dbReference>
<dbReference type="OrthoDB" id="1877784at2759"/>
<comment type="caution">
    <text evidence="8">The sequence shown here is derived from an EMBL/GenBank/DDBJ whole genome shotgun (WGS) entry which is preliminary data.</text>
</comment>
<dbReference type="EC" id="4.2.3.88" evidence="8"/>
<evidence type="ECO:0000256" key="4">
    <source>
        <dbReference type="ARBA" id="ARBA00022842"/>
    </source>
</evidence>
<dbReference type="FunFam" id="1.50.10.130:FF:000001">
    <property type="entry name" value="Isoprene synthase, chloroplastic"/>
    <property type="match status" value="1"/>
</dbReference>
<dbReference type="Pfam" id="PF03936">
    <property type="entry name" value="Terpene_synth_C"/>
    <property type="match status" value="1"/>
</dbReference>
<keyword evidence="9" id="KW-1185">Reference proteome</keyword>
<evidence type="ECO:0000256" key="1">
    <source>
        <dbReference type="ARBA" id="ARBA00001946"/>
    </source>
</evidence>
<dbReference type="PANTHER" id="PTHR31225:SF253">
    <property type="entry name" value="SESQUITERPENE SYNTHASE 31"/>
    <property type="match status" value="1"/>
</dbReference>
<evidence type="ECO:0000313" key="8">
    <source>
        <dbReference type="EMBL" id="PIN06856.1"/>
    </source>
</evidence>
<dbReference type="Gene3D" id="1.10.600.10">
    <property type="entry name" value="Farnesyl Diphosphate Synthase"/>
    <property type="match status" value="1"/>
</dbReference>
<sequence>MASAVEVNSPITNCKHEIIRPVANFSPSLWGDLFTSFHMDTQLAEMYAKEIEELKEEARSMLIFHGMKVSEKLILIDTIERLGLYYHFQKEIQEQLTLTFNGYYKLKNEEENDLFIVALQFRLLRQHGFDISSCIFNRFTEKNGEFKKTLFDDIKGVLSLYEAAYLRTQGEEILEKALSFSSAHLEFVGPNLSESPLRKQVLHALEQSLHRGIPRVESRRFISLYEEDESKNESLLRLAKLDFNLLQMLHKKELYEVSRWWKELDLVSKLSYARDRIVECYFWTLGVYFEPQYSAARIMLTKTIAMISVIDDTYDAYGTIKELTVFTDAVQKWDISEIDGLPDYMKICYKALLNLYEGYDEELAPKGRSYAVYHAKEAMKEIVMSYYIEAKWFIEGYLPPFAEYMKNAKVTSTYYLLTATSFIGMDSATNEAFNWLLRKPKILEANVTICRVIDDVATYEVEKSRGQVATGIECYMKENGVSTQVAIEYFNEIADNAWKDMNEGLKDTSVSMDILMRVFNLARLIDVVYKHNEDGYTHPEKVLKPHITALFVDFFELY</sequence>
<dbReference type="InterPro" id="IPR034741">
    <property type="entry name" value="Terpene_cyclase-like_1_C"/>
</dbReference>
<accession>A0A2G9GNL0</accession>
<dbReference type="InterPro" id="IPR005630">
    <property type="entry name" value="Terpene_synthase_metal-bd"/>
</dbReference>
<dbReference type="InterPro" id="IPR036965">
    <property type="entry name" value="Terpene_synth_N_sf"/>
</dbReference>
<dbReference type="InterPro" id="IPR050148">
    <property type="entry name" value="Terpene_synthase-like"/>
</dbReference>
<dbReference type="SFLD" id="SFLDG01019">
    <property type="entry name" value="Terpene_Cyclase_Like_1_C_Termi"/>
    <property type="match status" value="1"/>
</dbReference>
<proteinExistence type="predicted"/>
<dbReference type="InterPro" id="IPR001906">
    <property type="entry name" value="Terpene_synth_N"/>
</dbReference>
<keyword evidence="5 8" id="KW-0456">Lyase</keyword>
<evidence type="ECO:0000313" key="9">
    <source>
        <dbReference type="Proteomes" id="UP000231279"/>
    </source>
</evidence>
<organism evidence="8 9">
    <name type="scientific">Handroanthus impetiginosus</name>
    <dbReference type="NCBI Taxonomy" id="429701"/>
    <lineage>
        <taxon>Eukaryota</taxon>
        <taxon>Viridiplantae</taxon>
        <taxon>Streptophyta</taxon>
        <taxon>Embryophyta</taxon>
        <taxon>Tracheophyta</taxon>
        <taxon>Spermatophyta</taxon>
        <taxon>Magnoliopsida</taxon>
        <taxon>eudicotyledons</taxon>
        <taxon>Gunneridae</taxon>
        <taxon>Pentapetalae</taxon>
        <taxon>asterids</taxon>
        <taxon>lamiids</taxon>
        <taxon>Lamiales</taxon>
        <taxon>Bignoniaceae</taxon>
        <taxon>Crescentiina</taxon>
        <taxon>Tabebuia alliance</taxon>
        <taxon>Handroanthus</taxon>
    </lineage>
</organism>
<keyword evidence="3" id="KW-0479">Metal-binding</keyword>
<evidence type="ECO:0000256" key="5">
    <source>
        <dbReference type="ARBA" id="ARBA00023239"/>
    </source>
</evidence>
<dbReference type="SUPFAM" id="SSF48239">
    <property type="entry name" value="Terpenoid cyclases/Protein prenyltransferases"/>
    <property type="match status" value="1"/>
</dbReference>
<dbReference type="FunFam" id="1.10.600.10:FF:000007">
    <property type="entry name" value="Isoprene synthase, chloroplastic"/>
    <property type="match status" value="1"/>
</dbReference>
<evidence type="ECO:0000259" key="7">
    <source>
        <dbReference type="Pfam" id="PF03936"/>
    </source>
</evidence>
<reference evidence="9" key="1">
    <citation type="journal article" date="2018" name="Gigascience">
        <title>Genome assembly of the Pink Ipe (Handroanthus impetiginosus, Bignoniaceae), a highly valued, ecologically keystone Neotropical timber forest tree.</title>
        <authorList>
            <person name="Silva-Junior O.B."/>
            <person name="Grattapaglia D."/>
            <person name="Novaes E."/>
            <person name="Collevatti R.G."/>
        </authorList>
    </citation>
    <scope>NUCLEOTIDE SEQUENCE [LARGE SCALE GENOMIC DNA]</scope>
    <source>
        <strain evidence="9">cv. UFG-1</strain>
    </source>
</reference>
<gene>
    <name evidence="8" type="ORF">CDL12_20587</name>
</gene>
<dbReference type="Pfam" id="PF01397">
    <property type="entry name" value="Terpene_synth"/>
    <property type="match status" value="1"/>
</dbReference>
<protein>
    <submittedName>
        <fullName evidence="8">Viridiflorene synthase</fullName>
        <ecNumber evidence="8">4.2.3.88</ecNumber>
    </submittedName>
</protein>
<dbReference type="STRING" id="429701.A0A2G9GNL0"/>
<comment type="pathway">
    <text evidence="2">Secondary metabolite biosynthesis; terpenoid biosynthesis.</text>
</comment>
<dbReference type="InterPro" id="IPR008930">
    <property type="entry name" value="Terpenoid_cyclase/PrenylTrfase"/>
</dbReference>
<keyword evidence="4" id="KW-0460">Magnesium</keyword>
<dbReference type="InterPro" id="IPR008949">
    <property type="entry name" value="Isoprenoid_synthase_dom_sf"/>
</dbReference>
<dbReference type="AlphaFoldDB" id="A0A2G9GNL0"/>
<dbReference type="GO" id="GO:0010333">
    <property type="term" value="F:terpene synthase activity"/>
    <property type="evidence" value="ECO:0007669"/>
    <property type="project" value="InterPro"/>
</dbReference>
<dbReference type="Gene3D" id="1.50.10.130">
    <property type="entry name" value="Terpene synthase, N-terminal domain"/>
    <property type="match status" value="1"/>
</dbReference>
<dbReference type="InterPro" id="IPR044814">
    <property type="entry name" value="Terpene_cyclase_plant_C1"/>
</dbReference>
<dbReference type="Proteomes" id="UP000231279">
    <property type="component" value="Unassembled WGS sequence"/>
</dbReference>
<dbReference type="EMBL" id="NKXS01004300">
    <property type="protein sequence ID" value="PIN06856.1"/>
    <property type="molecule type" value="Genomic_DNA"/>
</dbReference>
<name>A0A2G9GNL0_9LAMI</name>
<comment type="cofactor">
    <cofactor evidence="1">
        <name>Mg(2+)</name>
        <dbReference type="ChEBI" id="CHEBI:18420"/>
    </cofactor>
</comment>
<evidence type="ECO:0000256" key="2">
    <source>
        <dbReference type="ARBA" id="ARBA00004721"/>
    </source>
</evidence>
<evidence type="ECO:0000256" key="3">
    <source>
        <dbReference type="ARBA" id="ARBA00022723"/>
    </source>
</evidence>
<feature type="domain" description="Terpene synthase metal-binding" evidence="7">
    <location>
        <begin position="262"/>
        <end position="500"/>
    </location>
</feature>
<evidence type="ECO:0000259" key="6">
    <source>
        <dbReference type="Pfam" id="PF01397"/>
    </source>
</evidence>